<reference evidence="8 9" key="1">
    <citation type="submission" date="2024-02" db="EMBL/GenBank/DDBJ databases">
        <title>Chromosome-level genome assembly of the Eurasian Minnow (Phoxinus phoxinus).</title>
        <authorList>
            <person name="Oriowo T.O."/>
            <person name="Martin S."/>
            <person name="Stange M."/>
            <person name="Chrysostomakis Y."/>
            <person name="Brown T."/>
            <person name="Winkler S."/>
            <person name="Kukowka S."/>
            <person name="Myers E.W."/>
            <person name="Bohne A."/>
        </authorList>
    </citation>
    <scope>NUCLEOTIDE SEQUENCE [LARGE SCALE GENOMIC DNA]</scope>
    <source>
        <strain evidence="8">ZFMK-TIS-60720</strain>
        <tissue evidence="8">Whole Organism</tissue>
    </source>
</reference>
<feature type="region of interest" description="Disordered" evidence="7">
    <location>
        <begin position="1"/>
        <end position="38"/>
    </location>
</feature>
<feature type="compositionally biased region" description="Polar residues" evidence="7">
    <location>
        <begin position="25"/>
        <end position="38"/>
    </location>
</feature>
<dbReference type="Pfam" id="PF15302">
    <property type="entry name" value="P33MONOX"/>
    <property type="match status" value="1"/>
</dbReference>
<evidence type="ECO:0000256" key="3">
    <source>
        <dbReference type="ARBA" id="ARBA00016432"/>
    </source>
</evidence>
<dbReference type="GO" id="GO:0005737">
    <property type="term" value="C:cytoplasm"/>
    <property type="evidence" value="ECO:0007669"/>
    <property type="project" value="UniProtKB-SubCell"/>
</dbReference>
<evidence type="ECO:0000256" key="1">
    <source>
        <dbReference type="ARBA" id="ARBA00004496"/>
    </source>
</evidence>
<dbReference type="InterPro" id="IPR026759">
    <property type="entry name" value="P33MONOX"/>
</dbReference>
<keyword evidence="9" id="KW-1185">Reference proteome</keyword>
<organism evidence="8 9">
    <name type="scientific">Phoxinus phoxinus</name>
    <name type="common">Eurasian minnow</name>
    <dbReference type="NCBI Taxonomy" id="58324"/>
    <lineage>
        <taxon>Eukaryota</taxon>
        <taxon>Metazoa</taxon>
        <taxon>Chordata</taxon>
        <taxon>Craniata</taxon>
        <taxon>Vertebrata</taxon>
        <taxon>Euteleostomi</taxon>
        <taxon>Actinopterygii</taxon>
        <taxon>Neopterygii</taxon>
        <taxon>Teleostei</taxon>
        <taxon>Ostariophysi</taxon>
        <taxon>Cypriniformes</taxon>
        <taxon>Leuciscidae</taxon>
        <taxon>Phoxininae</taxon>
        <taxon>Phoxinus</taxon>
    </lineage>
</organism>
<evidence type="ECO:0000256" key="2">
    <source>
        <dbReference type="ARBA" id="ARBA00008758"/>
    </source>
</evidence>
<proteinExistence type="inferred from homology"/>
<dbReference type="PANTHER" id="PTHR28342">
    <property type="entry name" value="MONOOXYGENASE P33MONOX-RELATED"/>
    <property type="match status" value="1"/>
</dbReference>
<keyword evidence="4" id="KW-0963">Cytoplasm</keyword>
<name>A0AAN9GYU4_9TELE</name>
<comment type="similarity">
    <text evidence="2">Belongs to the P33MONOX family.</text>
</comment>
<comment type="subcellular location">
    <subcellularLocation>
        <location evidence="1">Cytoplasm</location>
    </subcellularLocation>
</comment>
<dbReference type="AlphaFoldDB" id="A0AAN9GYU4"/>
<comment type="caution">
    <text evidence="8">The sequence shown here is derived from an EMBL/GenBank/DDBJ whole genome shotgun (WGS) entry which is preliminary data.</text>
</comment>
<keyword evidence="5" id="KW-0521">NADP</keyword>
<evidence type="ECO:0000256" key="6">
    <source>
        <dbReference type="ARBA" id="ARBA00023002"/>
    </source>
</evidence>
<gene>
    <name evidence="8" type="ORF">R3I93_015237</name>
</gene>
<evidence type="ECO:0000313" key="8">
    <source>
        <dbReference type="EMBL" id="KAK7141024.1"/>
    </source>
</evidence>
<dbReference type="GO" id="GO:0016491">
    <property type="term" value="F:oxidoreductase activity"/>
    <property type="evidence" value="ECO:0007669"/>
    <property type="project" value="UniProtKB-KW"/>
</dbReference>
<dbReference type="EMBL" id="JAYKXH010000016">
    <property type="protein sequence ID" value="KAK7141024.1"/>
    <property type="molecule type" value="Genomic_DNA"/>
</dbReference>
<keyword evidence="6" id="KW-0560">Oxidoreductase</keyword>
<evidence type="ECO:0000256" key="4">
    <source>
        <dbReference type="ARBA" id="ARBA00022490"/>
    </source>
</evidence>
<dbReference type="PANTHER" id="PTHR28342:SF1">
    <property type="entry name" value="MONOOXYGENASE P33MONOX-RELATED"/>
    <property type="match status" value="1"/>
</dbReference>
<evidence type="ECO:0000256" key="7">
    <source>
        <dbReference type="SAM" id="MobiDB-lite"/>
    </source>
</evidence>
<sequence>MGGNEGGGRGGERWSLFGGRPIVQKSPTDPGSETNTPGGFTLQSYFGVQKSNTMDAIKTQINLTVEDPANFNSPKIEMMSGEDGKKASCHRLRHRDMNILTPSGF</sequence>
<dbReference type="Proteomes" id="UP001364617">
    <property type="component" value="Unassembled WGS sequence"/>
</dbReference>
<accession>A0AAN9GYU4</accession>
<evidence type="ECO:0000256" key="5">
    <source>
        <dbReference type="ARBA" id="ARBA00022857"/>
    </source>
</evidence>
<evidence type="ECO:0000313" key="9">
    <source>
        <dbReference type="Proteomes" id="UP001364617"/>
    </source>
</evidence>
<protein>
    <recommendedName>
        <fullName evidence="3">Putative monooxygenase p33MONOX</fullName>
    </recommendedName>
</protein>